<dbReference type="AlphaFoldDB" id="A0A0E9S3Y6"/>
<evidence type="ECO:0000313" key="1">
    <source>
        <dbReference type="EMBL" id="JAH36149.1"/>
    </source>
</evidence>
<reference evidence="1" key="2">
    <citation type="journal article" date="2015" name="Fish Shellfish Immunol.">
        <title>Early steps in the European eel (Anguilla anguilla)-Vibrio vulnificus interaction in the gills: Role of the RtxA13 toxin.</title>
        <authorList>
            <person name="Callol A."/>
            <person name="Pajuelo D."/>
            <person name="Ebbesson L."/>
            <person name="Teles M."/>
            <person name="MacKenzie S."/>
            <person name="Amaro C."/>
        </authorList>
    </citation>
    <scope>NUCLEOTIDE SEQUENCE</scope>
</reference>
<proteinExistence type="predicted"/>
<accession>A0A0E9S3Y6</accession>
<sequence length="24" mass="2694">MAHANVLPNNCCSEIEKYRDSVSI</sequence>
<reference evidence="1" key="1">
    <citation type="submission" date="2014-11" db="EMBL/GenBank/DDBJ databases">
        <authorList>
            <person name="Amaro Gonzalez C."/>
        </authorList>
    </citation>
    <scope>NUCLEOTIDE SEQUENCE</scope>
</reference>
<protein>
    <submittedName>
        <fullName evidence="1">Uncharacterized protein</fullName>
    </submittedName>
</protein>
<dbReference type="EMBL" id="GBXM01072428">
    <property type="protein sequence ID" value="JAH36149.1"/>
    <property type="molecule type" value="Transcribed_RNA"/>
</dbReference>
<organism evidence="1">
    <name type="scientific">Anguilla anguilla</name>
    <name type="common">European freshwater eel</name>
    <name type="synonym">Muraena anguilla</name>
    <dbReference type="NCBI Taxonomy" id="7936"/>
    <lineage>
        <taxon>Eukaryota</taxon>
        <taxon>Metazoa</taxon>
        <taxon>Chordata</taxon>
        <taxon>Craniata</taxon>
        <taxon>Vertebrata</taxon>
        <taxon>Euteleostomi</taxon>
        <taxon>Actinopterygii</taxon>
        <taxon>Neopterygii</taxon>
        <taxon>Teleostei</taxon>
        <taxon>Anguilliformes</taxon>
        <taxon>Anguillidae</taxon>
        <taxon>Anguilla</taxon>
    </lineage>
</organism>
<name>A0A0E9S3Y6_ANGAN</name>